<dbReference type="Pfam" id="PF08937">
    <property type="entry name" value="ThsB_TIR"/>
    <property type="match status" value="1"/>
</dbReference>
<dbReference type="EMBL" id="FMXQ01000001">
    <property type="protein sequence ID" value="SDB06140.1"/>
    <property type="molecule type" value="Genomic_DNA"/>
</dbReference>
<evidence type="ECO:0000313" key="3">
    <source>
        <dbReference type="EMBL" id="SDB06140.1"/>
    </source>
</evidence>
<keyword evidence="1" id="KW-0812">Transmembrane</keyword>
<keyword evidence="1" id="KW-0472">Membrane</keyword>
<dbReference type="Proteomes" id="UP000199071">
    <property type="component" value="Unassembled WGS sequence"/>
</dbReference>
<name>A0A1G6ACV4_9HYPH</name>
<evidence type="ECO:0000256" key="1">
    <source>
        <dbReference type="SAM" id="Phobius"/>
    </source>
</evidence>
<keyword evidence="1" id="KW-1133">Transmembrane helix</keyword>
<dbReference type="InterPro" id="IPR015032">
    <property type="entry name" value="ThsB__TIR-like_domain"/>
</dbReference>
<dbReference type="InterPro" id="IPR019734">
    <property type="entry name" value="TPR_rpt"/>
</dbReference>
<dbReference type="Gene3D" id="1.25.40.10">
    <property type="entry name" value="Tetratricopeptide repeat domain"/>
    <property type="match status" value="4"/>
</dbReference>
<sequence length="938" mass="100708">MKHPSPIAGSPPATGAVKPVYDAFISYSQRGDKAVARALRTVIQTIGKPWWKVRSLNVFLDATSLSAAPSLWQGIADKLDRSRYLILLASPEAAASKWVDREVAHFIAANGIDRLLIALTDGELAWDEEIHDFRSDAALPLPPSLHGRFAEEPLWVDLRAFRTDPALATKSNQGFLHASLDLAATIHSVEKADLYSEEVRQQRRSVRLAYGVVVVVAGLGIAAGIAAWIATTEAERATRNFDIAKGTVDDVVFDIAQGLREVEGMRIESLRIILERVEQAVGRLSEAAADDTDIMRSRGAMLGEFGDTYRAAGDRGSALAAYRESLEIAETLTATDPANTRWLADIGVNLSKIGDIELQRNNVEAALEAFEGYLATARKLTTLEPDNTTWQRDVAIGLGRIGLARMAAGDGAGALEVQEQSLALHRELAATDPDNTLWQRDIAAILENMSGALELTGELEDARATLAESLAITRRLHDIDPGNVLRWRDLALRLLRLGDIDTRLGDAAAALAAWEESLTISRSLTTIDPENAVWQHDMAVALQRLGEARMANGSAPTALALFSESADILKRLAALDPEDTTLQLEAAFGLERLGDARLATGDDAEAISAYEEAAGMAETVLADRRDNHAARRVVVVCRGKEGDTRLRTGDRDGALASYETALAAARMLLAADPRDAVWQADAAETLDRIGNLKLEGDDAGAQEAYGEALDLRRALVAADPGNPDRLRALIGDLERLGYLKARAGDGEAAIVLMEEIVAAGRDLTAAVPDSDGDRMQLAGNLERLGHLKMVLDDAAGALSAWQESVGVWRALVDAAPAEPGRGRKLAGAFANVAWASLFTGDLDRSEAASREALALVPGEAVFLTRLAHALMASGRIAEADAIYLGRRGTMVGDRRWEDVVVTDFAALRDAGVSYPHMAEIEEIFSGSDAAPTEPTATD</sequence>
<evidence type="ECO:0000259" key="2">
    <source>
        <dbReference type="Pfam" id="PF08937"/>
    </source>
</evidence>
<organism evidence="3 4">
    <name type="scientific">Bauldia litoralis</name>
    <dbReference type="NCBI Taxonomy" id="665467"/>
    <lineage>
        <taxon>Bacteria</taxon>
        <taxon>Pseudomonadati</taxon>
        <taxon>Pseudomonadota</taxon>
        <taxon>Alphaproteobacteria</taxon>
        <taxon>Hyphomicrobiales</taxon>
        <taxon>Kaistiaceae</taxon>
        <taxon>Bauldia</taxon>
    </lineage>
</organism>
<keyword evidence="4" id="KW-1185">Reference proteome</keyword>
<dbReference type="InterPro" id="IPR011990">
    <property type="entry name" value="TPR-like_helical_dom_sf"/>
</dbReference>
<dbReference type="SUPFAM" id="SSF48452">
    <property type="entry name" value="TPR-like"/>
    <property type="match status" value="4"/>
</dbReference>
<dbReference type="SUPFAM" id="SSF52200">
    <property type="entry name" value="Toll/Interleukin receptor TIR domain"/>
    <property type="match status" value="1"/>
</dbReference>
<protein>
    <submittedName>
        <fullName evidence="3">Tetratricopeptide repeat-containing protein</fullName>
    </submittedName>
</protein>
<gene>
    <name evidence="3" type="ORF">SAMN02982931_00451</name>
</gene>
<dbReference type="PANTHER" id="PTHR19959">
    <property type="entry name" value="KINESIN LIGHT CHAIN"/>
    <property type="match status" value="1"/>
</dbReference>
<dbReference type="AlphaFoldDB" id="A0A1G6ACV4"/>
<proteinExistence type="predicted"/>
<dbReference type="InterPro" id="IPR035897">
    <property type="entry name" value="Toll_tir_struct_dom_sf"/>
</dbReference>
<dbReference type="Gene3D" id="3.40.50.10140">
    <property type="entry name" value="Toll/interleukin-1 receptor homology (TIR) domain"/>
    <property type="match status" value="1"/>
</dbReference>
<accession>A0A1G6ACV4</accession>
<dbReference type="RefSeq" id="WP_090874571.1">
    <property type="nucleotide sequence ID" value="NZ_FMXQ01000001.1"/>
</dbReference>
<dbReference type="PANTHER" id="PTHR19959:SF119">
    <property type="entry name" value="FUNGAL LIPASE-LIKE DOMAIN-CONTAINING PROTEIN"/>
    <property type="match status" value="1"/>
</dbReference>
<evidence type="ECO:0000313" key="4">
    <source>
        <dbReference type="Proteomes" id="UP000199071"/>
    </source>
</evidence>
<dbReference type="STRING" id="665467.SAMN02982931_00451"/>
<dbReference type="SMART" id="SM00028">
    <property type="entry name" value="TPR"/>
    <property type="match status" value="7"/>
</dbReference>
<feature type="transmembrane region" description="Helical" evidence="1">
    <location>
        <begin position="208"/>
        <end position="230"/>
    </location>
</feature>
<feature type="domain" description="Thoeris protein ThsB TIR-like" evidence="2">
    <location>
        <begin position="24"/>
        <end position="110"/>
    </location>
</feature>
<dbReference type="OrthoDB" id="8021210at2"/>
<reference evidence="3 4" key="1">
    <citation type="submission" date="2016-10" db="EMBL/GenBank/DDBJ databases">
        <authorList>
            <person name="de Groot N.N."/>
        </authorList>
    </citation>
    <scope>NUCLEOTIDE SEQUENCE [LARGE SCALE GENOMIC DNA]</scope>
    <source>
        <strain evidence="3 4">ATCC 35022</strain>
    </source>
</reference>